<feature type="domain" description="Stage V sporulation protein AA" evidence="2">
    <location>
        <begin position="24"/>
        <end position="112"/>
    </location>
</feature>
<dbReference type="AlphaFoldDB" id="A0A150M4J0"/>
<proteinExistence type="predicted"/>
<dbReference type="Proteomes" id="UP000773850">
    <property type="component" value="Unassembled WGS sequence"/>
</dbReference>
<evidence type="ECO:0000313" key="7">
    <source>
        <dbReference type="Proteomes" id="UP000075517"/>
    </source>
</evidence>
<reference evidence="6 7" key="1">
    <citation type="submission" date="2016-01" db="EMBL/GenBank/DDBJ databases">
        <title>Draft Genome Sequences of Seven Thermophilic Sporeformers Isolated from Foods.</title>
        <authorList>
            <person name="Berendsen E.M."/>
            <person name="Wells-Bennik M.H."/>
            <person name="Krawcyk A.O."/>
            <person name="De Jong A."/>
            <person name="Holsappel S."/>
            <person name="Eijlander R.T."/>
            <person name="Kuipers O.P."/>
        </authorList>
    </citation>
    <scope>NUCLEOTIDE SEQUENCE [LARGE SCALE GENOMIC DNA]</scope>
    <source>
        <strain evidence="4 6">B4109</strain>
        <strain evidence="5 7">B4114</strain>
    </source>
</reference>
<dbReference type="Proteomes" id="UP000075517">
    <property type="component" value="Unassembled WGS sequence"/>
</dbReference>
<keyword evidence="1" id="KW-1133">Transmembrane helix</keyword>
<evidence type="ECO:0000313" key="6">
    <source>
        <dbReference type="Proteomes" id="UP000075424"/>
    </source>
</evidence>
<evidence type="ECO:0000313" key="8">
    <source>
        <dbReference type="Proteomes" id="UP000773850"/>
    </source>
</evidence>
<protein>
    <submittedName>
        <fullName evidence="3">Stage V sporulation protein AA (SpoVAA)</fullName>
    </submittedName>
</protein>
<dbReference type="EMBL" id="LQYV01000154">
    <property type="protein sequence ID" value="KYD19524.1"/>
    <property type="molecule type" value="Genomic_DNA"/>
</dbReference>
<comment type="caution">
    <text evidence="4">The sequence shown here is derived from an EMBL/GenBank/DDBJ whole genome shotgun (WGS) entry which is preliminary data.</text>
</comment>
<evidence type="ECO:0000313" key="5">
    <source>
        <dbReference type="EMBL" id="KYD34407.1"/>
    </source>
</evidence>
<evidence type="ECO:0000313" key="4">
    <source>
        <dbReference type="EMBL" id="KYD19524.1"/>
    </source>
</evidence>
<keyword evidence="1" id="KW-0472">Membrane</keyword>
<feature type="transmembrane region" description="Helical" evidence="1">
    <location>
        <begin position="165"/>
        <end position="183"/>
    </location>
</feature>
<evidence type="ECO:0000313" key="3">
    <source>
        <dbReference type="EMBL" id="KAF6509859.1"/>
    </source>
</evidence>
<dbReference type="InterPro" id="IPR038548">
    <property type="entry name" value="SporV_AA_N_sf"/>
</dbReference>
<keyword evidence="1" id="KW-0812">Transmembrane</keyword>
<dbReference type="Pfam" id="PF12164">
    <property type="entry name" value="SporV_AA"/>
    <property type="match status" value="1"/>
</dbReference>
<dbReference type="EMBL" id="LQYY01000052">
    <property type="protein sequence ID" value="KYD34407.1"/>
    <property type="molecule type" value="Genomic_DNA"/>
</dbReference>
<accession>A0A150M4J0</accession>
<dbReference type="PATRIC" id="fig|1422.17.peg.2742"/>
<dbReference type="InterPro" id="IPR021997">
    <property type="entry name" value="SporV_AA"/>
</dbReference>
<sequence length="228" mass="25980">MIGVFANQTKEKQNGDKGVKQMATTVFIKPRHRVQVKPGAVVTLGEVAQMTGGDGGLIRRLKAIPLYRIQPSDKNIVIIDMMHIVRAVLDADPSLDVQMVGPSQTIVEVVYEKRRFSMASFLLVWLLLFVGSAMAIMNFHEDVSMQQAHRHLYQMMTGQSVDKPLLLQIPYSLGLGIGMILFFNHWFRKRINEEPSPLEVEMFNYQQAIDQYVILHENKESMRHLDDA</sequence>
<organism evidence="4 6">
    <name type="scientific">Geobacillus stearothermophilus</name>
    <name type="common">Bacillus stearothermophilus</name>
    <dbReference type="NCBI Taxonomy" id="1422"/>
    <lineage>
        <taxon>Bacteria</taxon>
        <taxon>Bacillati</taxon>
        <taxon>Bacillota</taxon>
        <taxon>Bacilli</taxon>
        <taxon>Bacillales</taxon>
        <taxon>Anoxybacillaceae</taxon>
        <taxon>Geobacillus</taxon>
    </lineage>
</organism>
<name>A0A150M4J0_GEOSE</name>
<evidence type="ECO:0000259" key="2">
    <source>
        <dbReference type="Pfam" id="PF12164"/>
    </source>
</evidence>
<gene>
    <name evidence="4" type="ORF">B4109_1831</name>
    <name evidence="5" type="ORF">B4114_1912</name>
    <name evidence="3" type="ORF">GS8_2016</name>
</gene>
<dbReference type="Gene3D" id="2.60.480.10">
    <property type="entry name" value="eubacterium ventriosum atcc domain"/>
    <property type="match status" value="1"/>
</dbReference>
<dbReference type="Proteomes" id="UP000075424">
    <property type="component" value="Unassembled WGS sequence"/>
</dbReference>
<reference evidence="3 8" key="2">
    <citation type="submission" date="2016-03" db="EMBL/GenBank/DDBJ databases">
        <title>Spore heat resistance.</title>
        <authorList>
            <person name="Boekhorst J."/>
            <person name="Berendsen E.M."/>
            <person name="Wells-Bennik M.H."/>
            <person name="Kuipers O.P."/>
        </authorList>
    </citation>
    <scope>NUCLEOTIDE SEQUENCE [LARGE SCALE GENOMIC DNA]</scope>
    <source>
        <strain evidence="3 8">GS8</strain>
    </source>
</reference>
<dbReference type="EMBL" id="LUCS01000028">
    <property type="protein sequence ID" value="KAF6509859.1"/>
    <property type="molecule type" value="Genomic_DNA"/>
</dbReference>
<evidence type="ECO:0000256" key="1">
    <source>
        <dbReference type="SAM" id="Phobius"/>
    </source>
</evidence>
<feature type="transmembrane region" description="Helical" evidence="1">
    <location>
        <begin position="121"/>
        <end position="140"/>
    </location>
</feature>
<keyword evidence="8" id="KW-1185">Reference proteome</keyword>